<dbReference type="SUPFAM" id="SSF47175">
    <property type="entry name" value="Cytochromes"/>
    <property type="match status" value="1"/>
</dbReference>
<dbReference type="Gene3D" id="1.20.120.10">
    <property type="entry name" value="Cytochrome c/b562"/>
    <property type="match status" value="1"/>
</dbReference>
<dbReference type="PIRSF" id="PIRSF000027">
    <property type="entry name" value="Cytc_c_prime"/>
    <property type="match status" value="1"/>
</dbReference>
<dbReference type="GO" id="GO:0005506">
    <property type="term" value="F:iron ion binding"/>
    <property type="evidence" value="ECO:0007669"/>
    <property type="project" value="InterPro"/>
</dbReference>
<dbReference type="GO" id="GO:0009055">
    <property type="term" value="F:electron transfer activity"/>
    <property type="evidence" value="ECO:0007669"/>
    <property type="project" value="InterPro"/>
</dbReference>
<feature type="binding site" description="axial binding residue" evidence="6">
    <location>
        <position position="153"/>
    </location>
    <ligand>
        <name>heme c</name>
        <dbReference type="ChEBI" id="CHEBI:61717"/>
    </ligand>
    <ligandPart>
        <name>Fe</name>
        <dbReference type="ChEBI" id="CHEBI:18248"/>
    </ligandPart>
</feature>
<dbReference type="Pfam" id="PF01322">
    <property type="entry name" value="Cytochrom_C_2"/>
    <property type="match status" value="1"/>
</dbReference>
<feature type="binding site" description="covalent" evidence="7">
    <location>
        <position position="152"/>
    </location>
    <ligand>
        <name>heme c</name>
        <dbReference type="ChEBI" id="CHEBI:61717"/>
    </ligand>
</feature>
<reference evidence="9" key="1">
    <citation type="submission" date="2022-06" db="EMBL/GenBank/DDBJ databases">
        <title>New Polynucleobacter species.</title>
        <authorList>
            <person name="Hahn M.W."/>
        </authorList>
    </citation>
    <scope>NUCLEOTIDE SEQUENCE</scope>
    <source>
        <strain evidence="9">UK-FUSCHL-C3</strain>
    </source>
</reference>
<evidence type="ECO:0000256" key="8">
    <source>
        <dbReference type="SAM" id="SignalP"/>
    </source>
</evidence>
<keyword evidence="1" id="KW-0813">Transport</keyword>
<dbReference type="GO" id="GO:0020037">
    <property type="term" value="F:heme binding"/>
    <property type="evidence" value="ECO:0007669"/>
    <property type="project" value="InterPro"/>
</dbReference>
<feature type="chain" id="PRO_5043324984" evidence="8">
    <location>
        <begin position="28"/>
        <end position="159"/>
    </location>
</feature>
<dbReference type="InterPro" id="IPR012127">
    <property type="entry name" value="Cyt_c_prime"/>
</dbReference>
<comment type="PTM">
    <text evidence="7">Binds 1 heme group per subunit.</text>
</comment>
<feature type="binding site" description="covalent" evidence="7">
    <location>
        <position position="149"/>
    </location>
    <ligand>
        <name>heme c</name>
        <dbReference type="ChEBI" id="CHEBI:61717"/>
    </ligand>
</feature>
<evidence type="ECO:0000256" key="3">
    <source>
        <dbReference type="ARBA" id="ARBA00022723"/>
    </source>
</evidence>
<dbReference type="InterPro" id="IPR002321">
    <property type="entry name" value="Cyt_c_II"/>
</dbReference>
<keyword evidence="3 6" id="KW-0479">Metal-binding</keyword>
<feature type="signal peptide" evidence="8">
    <location>
        <begin position="1"/>
        <end position="27"/>
    </location>
</feature>
<dbReference type="InterPro" id="IPR010980">
    <property type="entry name" value="Cyt_c/b562"/>
</dbReference>
<proteinExistence type="predicted"/>
<organism evidence="9">
    <name type="scientific">Polynucleobacter sp. UK-FUSCHL-C3</name>
    <dbReference type="NCBI Taxonomy" id="2955208"/>
    <lineage>
        <taxon>Bacteria</taxon>
        <taxon>Pseudomonadati</taxon>
        <taxon>Pseudomonadota</taxon>
        <taxon>Betaproteobacteria</taxon>
        <taxon>Burkholderiales</taxon>
        <taxon>Burkholderiaceae</taxon>
        <taxon>Polynucleobacter</taxon>
    </lineage>
</organism>
<dbReference type="GO" id="GO:0042597">
    <property type="term" value="C:periplasmic space"/>
    <property type="evidence" value="ECO:0007669"/>
    <property type="project" value="InterPro"/>
</dbReference>
<keyword evidence="2 7" id="KW-0349">Heme</keyword>
<evidence type="ECO:0000313" key="9">
    <source>
        <dbReference type="EMBL" id="XCC58104.1"/>
    </source>
</evidence>
<evidence type="ECO:0000256" key="4">
    <source>
        <dbReference type="ARBA" id="ARBA00022982"/>
    </source>
</evidence>
<evidence type="ECO:0000256" key="1">
    <source>
        <dbReference type="ARBA" id="ARBA00022448"/>
    </source>
</evidence>
<gene>
    <name evidence="9" type="ORF">NKE59_02105</name>
</gene>
<dbReference type="GO" id="GO:0022900">
    <property type="term" value="P:electron transport chain"/>
    <property type="evidence" value="ECO:0007669"/>
    <property type="project" value="InterPro"/>
</dbReference>
<evidence type="ECO:0000256" key="6">
    <source>
        <dbReference type="PIRSR" id="PIRSR000027-1"/>
    </source>
</evidence>
<dbReference type="EMBL" id="CP099959">
    <property type="protein sequence ID" value="XCC58104.1"/>
    <property type="molecule type" value="Genomic_DNA"/>
</dbReference>
<evidence type="ECO:0000256" key="7">
    <source>
        <dbReference type="PIRSR" id="PIRSR000027-2"/>
    </source>
</evidence>
<protein>
    <submittedName>
        <fullName evidence="9">Cytochrome c</fullName>
    </submittedName>
</protein>
<dbReference type="PROSITE" id="PS51009">
    <property type="entry name" value="CYTCII"/>
    <property type="match status" value="1"/>
</dbReference>
<accession>A0AAU8A3W7</accession>
<keyword evidence="4" id="KW-0249">Electron transport</keyword>
<name>A0AAU8A3W7_9BURK</name>
<evidence type="ECO:0000256" key="2">
    <source>
        <dbReference type="ARBA" id="ARBA00022617"/>
    </source>
</evidence>
<sequence>MKTHYSRITLGTLVSAICLSMATPAFAQFAKPEDAVKYRQSAFALMGAHMGRLAAVVKGETPYNKDDVVRNAAIISMLSGMPWQAFTSGTESGKTSGKNDALPVIWSEGAKFKSASEKMMAAVADLNSAAQSGNPENLKKALGATSQTCKACHDDFRKK</sequence>
<dbReference type="RefSeq" id="WP_353439264.1">
    <property type="nucleotide sequence ID" value="NZ_CP099959.1"/>
</dbReference>
<evidence type="ECO:0000256" key="5">
    <source>
        <dbReference type="ARBA" id="ARBA00023004"/>
    </source>
</evidence>
<dbReference type="AlphaFoldDB" id="A0AAU8A3W7"/>
<keyword evidence="8" id="KW-0732">Signal</keyword>
<keyword evidence="5 6" id="KW-0408">Iron</keyword>